<evidence type="ECO:0000256" key="6">
    <source>
        <dbReference type="ARBA" id="ARBA00023274"/>
    </source>
</evidence>
<accession>C1BSC2</accession>
<dbReference type="InterPro" id="IPR052137">
    <property type="entry name" value="uS15_ribosomal"/>
</dbReference>
<dbReference type="SUPFAM" id="SSF47060">
    <property type="entry name" value="S15/NS1 RNA-binding domain"/>
    <property type="match status" value="1"/>
</dbReference>
<proteinExistence type="evidence at transcript level"/>
<keyword evidence="4 9" id="KW-0689">Ribosomal protein</keyword>
<dbReference type="PANTHER" id="PTHR46685">
    <property type="entry name" value="28S RIBOSOMAL PROTEIN S15, MITOCHONDRIAL"/>
    <property type="match status" value="1"/>
</dbReference>
<comment type="subcellular location">
    <subcellularLocation>
        <location evidence="1">Mitochondrion</location>
    </subcellularLocation>
</comment>
<reference evidence="9" key="1">
    <citation type="submission" date="2009-06" db="EMBL/GenBank/DDBJ databases">
        <title>Lepeophtheirus salmonis ESTs and full-length cDNAs.</title>
        <authorList>
            <person name="Yasuike M."/>
            <person name="von Schalburg K."/>
            <person name="Cooper G."/>
            <person name="Leong J."/>
            <person name="Jones S.R.M."/>
            <person name="Koop B.F."/>
        </authorList>
    </citation>
    <scope>NUCLEOTIDE SEQUENCE</scope>
    <source>
        <strain evidence="9">Pacific form</strain>
        <tissue evidence="9">Whole</tissue>
    </source>
</reference>
<dbReference type="InterPro" id="IPR009068">
    <property type="entry name" value="uS15_NS1_RNA-bd_sf"/>
</dbReference>
<dbReference type="Gene3D" id="1.10.287.10">
    <property type="entry name" value="S15/NS1, RNA-binding"/>
    <property type="match status" value="1"/>
</dbReference>
<dbReference type="OrthoDB" id="441444at2759"/>
<keyword evidence="3" id="KW-0809">Transit peptide</keyword>
<dbReference type="AlphaFoldDB" id="C1BSC2"/>
<gene>
    <name evidence="9" type="primary">RT15</name>
</gene>
<dbReference type="OMA" id="YGSMESK"/>
<evidence type="ECO:0000313" key="9">
    <source>
        <dbReference type="EMBL" id="ACO11925.1"/>
    </source>
</evidence>
<name>C1BSC2_LEPSM</name>
<dbReference type="GO" id="GO:0003735">
    <property type="term" value="F:structural constituent of ribosome"/>
    <property type="evidence" value="ECO:0007669"/>
    <property type="project" value="InterPro"/>
</dbReference>
<evidence type="ECO:0000256" key="2">
    <source>
        <dbReference type="ARBA" id="ARBA00008434"/>
    </source>
</evidence>
<evidence type="ECO:0000256" key="1">
    <source>
        <dbReference type="ARBA" id="ARBA00004173"/>
    </source>
</evidence>
<organism evidence="9">
    <name type="scientific">Lepeophtheirus salmonis</name>
    <name type="common">Salmon louse</name>
    <name type="synonym">Caligus salmonis</name>
    <dbReference type="NCBI Taxonomy" id="72036"/>
    <lineage>
        <taxon>Eukaryota</taxon>
        <taxon>Metazoa</taxon>
        <taxon>Ecdysozoa</taxon>
        <taxon>Arthropoda</taxon>
        <taxon>Crustacea</taxon>
        <taxon>Multicrustacea</taxon>
        <taxon>Hexanauplia</taxon>
        <taxon>Copepoda</taxon>
        <taxon>Siphonostomatoida</taxon>
        <taxon>Caligidae</taxon>
        <taxon>Lepeophtheirus</taxon>
    </lineage>
</organism>
<evidence type="ECO:0000256" key="4">
    <source>
        <dbReference type="ARBA" id="ARBA00022980"/>
    </source>
</evidence>
<dbReference type="SMART" id="SM01387">
    <property type="entry name" value="Ribosomal_S15"/>
    <property type="match status" value="1"/>
</dbReference>
<evidence type="ECO:0000256" key="8">
    <source>
        <dbReference type="ARBA" id="ARBA00035528"/>
    </source>
</evidence>
<keyword evidence="5" id="KW-0496">Mitochondrion</keyword>
<dbReference type="EMBL" id="BT077501">
    <property type="protein sequence ID" value="ACO11925.1"/>
    <property type="molecule type" value="mRNA"/>
</dbReference>
<evidence type="ECO:0000256" key="5">
    <source>
        <dbReference type="ARBA" id="ARBA00023128"/>
    </source>
</evidence>
<dbReference type="Pfam" id="PF00312">
    <property type="entry name" value="Ribosomal_S15"/>
    <property type="match status" value="1"/>
</dbReference>
<dbReference type="GO" id="GO:0003723">
    <property type="term" value="F:RNA binding"/>
    <property type="evidence" value="ECO:0007669"/>
    <property type="project" value="TreeGrafter"/>
</dbReference>
<dbReference type="GO" id="GO:0005763">
    <property type="term" value="C:mitochondrial small ribosomal subunit"/>
    <property type="evidence" value="ECO:0007669"/>
    <property type="project" value="TreeGrafter"/>
</dbReference>
<dbReference type="GO" id="GO:0032543">
    <property type="term" value="P:mitochondrial translation"/>
    <property type="evidence" value="ECO:0007669"/>
    <property type="project" value="TreeGrafter"/>
</dbReference>
<dbReference type="InterPro" id="IPR000589">
    <property type="entry name" value="Ribosomal_uS15"/>
</dbReference>
<keyword evidence="6" id="KW-0687">Ribonucleoprotein</keyword>
<comment type="similarity">
    <text evidence="2">Belongs to the universal ribosomal protein uS15 family.</text>
</comment>
<dbReference type="PANTHER" id="PTHR46685:SF1">
    <property type="entry name" value="SMALL RIBOSOMAL SUBUNIT PROTEIN US15M"/>
    <property type="match status" value="1"/>
</dbReference>
<protein>
    <recommendedName>
        <fullName evidence="7">Small ribosomal subunit protein uS15m</fullName>
    </recommendedName>
    <alternativeName>
        <fullName evidence="8">28S ribosomal protein S15, mitochondrial</fullName>
    </alternativeName>
</protein>
<evidence type="ECO:0000256" key="7">
    <source>
        <dbReference type="ARBA" id="ARBA00035249"/>
    </source>
</evidence>
<evidence type="ECO:0000256" key="3">
    <source>
        <dbReference type="ARBA" id="ARBA00022946"/>
    </source>
</evidence>
<sequence length="328" mass="38654">MWISPMRLASNGLGIRSFHTSSALGRSFKERRYRFGREKMEFGEDGTPKISGVSNKQYPMKVKWLRPEWITKVTQSPEGSGDCEGLPDTPPDAIPVHLRGSLQLEKVLPEIKDAISLKYQRHAELCYHVQDDLLSKIRRHDYDTSSSSAIITQLTVRIRNHQKELMKIAPLLNQPRKHNLKILIDVRYHYLKQLRETDYKEFEWLLEKLNIVYKEKAPYENIRRKEKSELLTDIWCDELRQYKLRKYQLELEKEQPKFLREKAEFLKFIMREEAELGNSSSVTQSEIDECLQKADMMDKSLDSRGSDIDISDFKIYEPEVVIMEKLQV</sequence>